<dbReference type="RefSeq" id="WP_115084953.1">
    <property type="nucleotide sequence ID" value="NZ_CBCSFG010000002.1"/>
</dbReference>
<sequence length="82" mass="8785">MSGLREERVLGAVLATHIAGLWTAEVIVGAGLVGDEIALLSGNARRLHRWQSQLPHSQRYTDALWEPALPAMGCTAAPGNVR</sequence>
<protein>
    <submittedName>
        <fullName evidence="1">Uncharacterized protein</fullName>
    </submittedName>
</protein>
<dbReference type="AlphaFoldDB" id="A0A380SV46"/>
<dbReference type="EMBL" id="UIDD01000001">
    <property type="protein sequence ID" value="SUQ61126.1"/>
    <property type="molecule type" value="Genomic_DNA"/>
</dbReference>
<proteinExistence type="predicted"/>
<accession>A0A380SV46</accession>
<reference evidence="2" key="1">
    <citation type="submission" date="2018-07" db="EMBL/GenBank/DDBJ databases">
        <authorList>
            <person name="Blom J."/>
        </authorList>
    </citation>
    <scope>NUCLEOTIDE SEQUENCE [LARGE SCALE GENOMIC DNA]</scope>
    <source>
        <strain evidence="2">CCOS 864</strain>
    </source>
</reference>
<keyword evidence="2" id="KW-1185">Reference proteome</keyword>
<evidence type="ECO:0000313" key="2">
    <source>
        <dbReference type="Proteomes" id="UP000255177"/>
    </source>
</evidence>
<gene>
    <name evidence="1" type="ORF">CCOS864_00533</name>
</gene>
<dbReference type="Proteomes" id="UP000255177">
    <property type="component" value="Unassembled WGS sequence"/>
</dbReference>
<organism evidence="1 2">
    <name type="scientific">Pseudomonas wadenswilerensis</name>
    <dbReference type="NCBI Taxonomy" id="1785161"/>
    <lineage>
        <taxon>Bacteria</taxon>
        <taxon>Pseudomonadati</taxon>
        <taxon>Pseudomonadota</taxon>
        <taxon>Gammaproteobacteria</taxon>
        <taxon>Pseudomonadales</taxon>
        <taxon>Pseudomonadaceae</taxon>
        <taxon>Pseudomonas</taxon>
    </lineage>
</organism>
<name>A0A380SV46_9PSED</name>
<evidence type="ECO:0000313" key="1">
    <source>
        <dbReference type="EMBL" id="SUQ61126.1"/>
    </source>
</evidence>